<evidence type="ECO:0000313" key="4">
    <source>
        <dbReference type="EMBL" id="QRG85993.1"/>
    </source>
</evidence>
<feature type="domain" description="Alpha-galactosidase NEW3" evidence="3">
    <location>
        <begin position="355"/>
        <end position="428"/>
    </location>
</feature>
<feature type="compositionally biased region" description="Polar residues" evidence="1">
    <location>
        <begin position="524"/>
        <end position="536"/>
    </location>
</feature>
<evidence type="ECO:0000313" key="5">
    <source>
        <dbReference type="Proteomes" id="UP000596337"/>
    </source>
</evidence>
<evidence type="ECO:0000259" key="3">
    <source>
        <dbReference type="Pfam" id="PF10633"/>
    </source>
</evidence>
<dbReference type="InterPro" id="IPR008752">
    <property type="entry name" value="Peptidase_M11"/>
</dbReference>
<proteinExistence type="predicted"/>
<dbReference type="Pfam" id="PF05548">
    <property type="entry name" value="Peptidase_M11"/>
    <property type="match status" value="1"/>
</dbReference>
<feature type="region of interest" description="Disordered" evidence="1">
    <location>
        <begin position="524"/>
        <end position="560"/>
    </location>
</feature>
<gene>
    <name evidence="4" type="ORF">JOS67_21595</name>
</gene>
<dbReference type="GO" id="GO:0008237">
    <property type="term" value="F:metallopeptidase activity"/>
    <property type="evidence" value="ECO:0007669"/>
    <property type="project" value="InterPro"/>
</dbReference>
<feature type="domain" description="Peptidase M11 gametolysin" evidence="2">
    <location>
        <begin position="58"/>
        <end position="234"/>
    </location>
</feature>
<dbReference type="RefSeq" id="WP_203347956.1">
    <property type="nucleotide sequence ID" value="NZ_CANMIY010000007.1"/>
</dbReference>
<evidence type="ECO:0000259" key="2">
    <source>
        <dbReference type="Pfam" id="PF05548"/>
    </source>
</evidence>
<sequence>MVILLNFKENPNEQPLTLSEANNLIFGTVNDFYRESSFDQMWLSGKVVGWFNLPLSNQVCDFTAVQDAADQEAIAAGVKLEEYDRIVYLMTKTACGVAGSATIDGMPSRAHINGDFSPMNIVHELGHNFGLHHSRALDCGEHTLSDNCTLREYGDTYDVMGGPDIGYLNTFQRERLGWLEGEHASKTLEVTQNGTYSIANYETTSDKPVTIKVPRGTDPSTGAKKWFYIEYRQSIGFDDFLDARSYSFYRGDVTDGIIIRSAVEGDGRSSNLLHFKTDSEYRAVFGRNDWFDPSMPVGGSYTDPDSGVTLSLVSAANGIAEVSVVFDGSDNGNIGTCTVNAPSVTAKAATNNSVAAGDEVQYQVTITNKDSADCSASSFSVNASVPTGWKASSNAITLAAGETGQVMISVVSSVDASDKDYALNMIVTHGEDSSLQTAASVNYSVTTEISPSPELVAVDDQVTMSSKQSVIIDVMANDVVGEQNSASVVSFTRPSKGRLELLSDGTLRYTPEKKFKNNDSFTYTIGDGQSSSTAQVSVKLESSSGGDSGNSGNNGKGKNK</sequence>
<dbReference type="InterPro" id="IPR024079">
    <property type="entry name" value="MetalloPept_cat_dom_sf"/>
</dbReference>
<dbReference type="Pfam" id="PF17963">
    <property type="entry name" value="Big_9"/>
    <property type="match status" value="1"/>
</dbReference>
<dbReference type="SUPFAM" id="SSF55486">
    <property type="entry name" value="Metalloproteases ('zincins'), catalytic domain"/>
    <property type="match status" value="1"/>
</dbReference>
<feature type="compositionally biased region" description="Gly residues" evidence="1">
    <location>
        <begin position="546"/>
        <end position="560"/>
    </location>
</feature>
<dbReference type="Proteomes" id="UP000596337">
    <property type="component" value="Chromosome 2"/>
</dbReference>
<name>A0AA92LX47_9VIBR</name>
<dbReference type="InterPro" id="IPR018905">
    <property type="entry name" value="A-galactase_NEW3"/>
</dbReference>
<dbReference type="Gene3D" id="2.60.40.3440">
    <property type="match status" value="1"/>
</dbReference>
<accession>A0AA92LX47</accession>
<dbReference type="AlphaFoldDB" id="A0AA92LX47"/>
<dbReference type="EMBL" id="CP069197">
    <property type="protein sequence ID" value="QRG85993.1"/>
    <property type="molecule type" value="Genomic_DNA"/>
</dbReference>
<reference evidence="4 5" key="1">
    <citation type="submission" date="2021-01" db="EMBL/GenBank/DDBJ databases">
        <title>Characterization of a novel blaVMB-2- harboring plasmid in Vibrio diabolicus.</title>
        <authorList>
            <person name="Liu M."/>
        </authorList>
    </citation>
    <scope>NUCLEOTIDE SEQUENCE [LARGE SCALE GENOMIC DNA]</scope>
    <source>
        <strain evidence="4 5">SLV18</strain>
    </source>
</reference>
<evidence type="ECO:0000256" key="1">
    <source>
        <dbReference type="SAM" id="MobiDB-lite"/>
    </source>
</evidence>
<dbReference type="Gene3D" id="3.40.390.10">
    <property type="entry name" value="Collagenase (Catalytic Domain)"/>
    <property type="match status" value="1"/>
</dbReference>
<protein>
    <submittedName>
        <fullName evidence="4">Cadherin-like domain-containing protein</fullName>
    </submittedName>
</protein>
<organism evidence="4 5">
    <name type="scientific">Vibrio diabolicus</name>
    <dbReference type="NCBI Taxonomy" id="50719"/>
    <lineage>
        <taxon>Bacteria</taxon>
        <taxon>Pseudomonadati</taxon>
        <taxon>Pseudomonadota</taxon>
        <taxon>Gammaproteobacteria</taxon>
        <taxon>Vibrionales</taxon>
        <taxon>Vibrionaceae</taxon>
        <taxon>Vibrio</taxon>
        <taxon>Vibrio diabolicus subgroup</taxon>
    </lineage>
</organism>
<dbReference type="Pfam" id="PF10633">
    <property type="entry name" value="NPCBM_assoc"/>
    <property type="match status" value="1"/>
</dbReference>